<protein>
    <recommendedName>
        <fullName evidence="3">DUF732 domain-containing protein</fullName>
    </recommendedName>
</protein>
<evidence type="ECO:0000259" key="3">
    <source>
        <dbReference type="Pfam" id="PF05305"/>
    </source>
</evidence>
<evidence type="ECO:0000256" key="2">
    <source>
        <dbReference type="SAM" id="SignalP"/>
    </source>
</evidence>
<feature type="region of interest" description="Disordered" evidence="1">
    <location>
        <begin position="20"/>
        <end position="44"/>
    </location>
</feature>
<feature type="domain" description="DUF732" evidence="3">
    <location>
        <begin position="44"/>
        <end position="112"/>
    </location>
</feature>
<proteinExistence type="predicted"/>
<reference evidence="5" key="1">
    <citation type="submission" date="2016-10" db="EMBL/GenBank/DDBJ databases">
        <authorList>
            <person name="Varghese N."/>
            <person name="Submissions S."/>
        </authorList>
    </citation>
    <scope>NUCLEOTIDE SEQUENCE [LARGE SCALE GENOMIC DNA]</scope>
    <source>
        <strain evidence="5">DSM 44498</strain>
    </source>
</reference>
<feature type="chain" id="PRO_5038858891" description="DUF732 domain-containing protein" evidence="2">
    <location>
        <begin position="19"/>
        <end position="118"/>
    </location>
</feature>
<dbReference type="EMBL" id="FNSV01000001">
    <property type="protein sequence ID" value="SEB29993.1"/>
    <property type="molecule type" value="Genomic_DNA"/>
</dbReference>
<sequence length="118" mass="12312">MPRITLLVCAAMALCAAASTTRPDTEQPAPPAAATPTTTPGPHQHFTAALATFGLRFEDHSSAVEVGLATCDALDRNVTPSQIAELLTQSLPITPTEAELLILTAVDELCTDDLTGEK</sequence>
<evidence type="ECO:0000256" key="1">
    <source>
        <dbReference type="SAM" id="MobiDB-lite"/>
    </source>
</evidence>
<dbReference type="Proteomes" id="UP000183561">
    <property type="component" value="Unassembled WGS sequence"/>
</dbReference>
<keyword evidence="2" id="KW-0732">Signal</keyword>
<gene>
    <name evidence="4" type="ORF">SAMN04490239_0175</name>
</gene>
<evidence type="ECO:0000313" key="4">
    <source>
        <dbReference type="EMBL" id="SEB29993.1"/>
    </source>
</evidence>
<keyword evidence="5" id="KW-1185">Reference proteome</keyword>
<name>A0A1H4I7P4_9NOCA</name>
<dbReference type="Pfam" id="PF05305">
    <property type="entry name" value="DUF732"/>
    <property type="match status" value="1"/>
</dbReference>
<feature type="signal peptide" evidence="2">
    <location>
        <begin position="1"/>
        <end position="18"/>
    </location>
</feature>
<accession>A0A1H4I7P4</accession>
<dbReference type="RefSeq" id="WP_072948808.1">
    <property type="nucleotide sequence ID" value="NZ_FNSV01000001.1"/>
</dbReference>
<organism evidence="4 5">
    <name type="scientific">Rhodococcus koreensis</name>
    <dbReference type="NCBI Taxonomy" id="99653"/>
    <lineage>
        <taxon>Bacteria</taxon>
        <taxon>Bacillati</taxon>
        <taxon>Actinomycetota</taxon>
        <taxon>Actinomycetes</taxon>
        <taxon>Mycobacteriales</taxon>
        <taxon>Nocardiaceae</taxon>
        <taxon>Rhodococcus</taxon>
    </lineage>
</organism>
<dbReference type="InterPro" id="IPR007969">
    <property type="entry name" value="DUF732"/>
</dbReference>
<evidence type="ECO:0000313" key="5">
    <source>
        <dbReference type="Proteomes" id="UP000183561"/>
    </source>
</evidence>
<dbReference type="AlphaFoldDB" id="A0A1H4I7P4"/>